<accession>A0ABU2LI24</accession>
<sequence length="282" mass="30941">MPVSPSSSVQEAHKAVATRLGHLRRDAGLTGRELAIRCGWHPAKASRIENARTRPSDADIGAWCRACGAEDQIADLIAASRTADSMYREWRHLQGTGLKRNQTSVVPLYQRTRHMRVYCSNVVPGLLQTHGYAEALLATIAEFEGTVNDATEAATARVERSKVLYDGTKRFALLMEEDVLYFPFGDAETMAGQLGYLLTVMALPTVSLGVIPRTAPRHMWTLEGFLAFDDAQVQVETLSANINITAPSEIRLYLRAFERLSGIAVHGARARALILDAMATFG</sequence>
<dbReference type="Proteomes" id="UP001183420">
    <property type="component" value="Unassembled WGS sequence"/>
</dbReference>
<dbReference type="Pfam" id="PF13560">
    <property type="entry name" value="HTH_31"/>
    <property type="match status" value="1"/>
</dbReference>
<dbReference type="EMBL" id="JAVREM010000002">
    <property type="protein sequence ID" value="MDT0317228.1"/>
    <property type="molecule type" value="Genomic_DNA"/>
</dbReference>
<dbReference type="CDD" id="cd00093">
    <property type="entry name" value="HTH_XRE"/>
    <property type="match status" value="1"/>
</dbReference>
<dbReference type="InterPro" id="IPR043917">
    <property type="entry name" value="DUF5753"/>
</dbReference>
<evidence type="ECO:0000313" key="3">
    <source>
        <dbReference type="Proteomes" id="UP001183420"/>
    </source>
</evidence>
<dbReference type="SUPFAM" id="SSF47413">
    <property type="entry name" value="lambda repressor-like DNA-binding domains"/>
    <property type="match status" value="1"/>
</dbReference>
<dbReference type="InterPro" id="IPR010982">
    <property type="entry name" value="Lambda_DNA-bd_dom_sf"/>
</dbReference>
<comment type="caution">
    <text evidence="2">The sequence shown here is derived from an EMBL/GenBank/DDBJ whole genome shotgun (WGS) entry which is preliminary data.</text>
</comment>
<dbReference type="RefSeq" id="WP_311595101.1">
    <property type="nucleotide sequence ID" value="NZ_JAVREM010000002.1"/>
</dbReference>
<evidence type="ECO:0000259" key="1">
    <source>
        <dbReference type="PROSITE" id="PS50943"/>
    </source>
</evidence>
<name>A0ABU2LI24_9ACTN</name>
<protein>
    <submittedName>
        <fullName evidence="2">Helix-turn-helix transcriptional regulator</fullName>
    </submittedName>
</protein>
<gene>
    <name evidence="2" type="ORF">RNC47_02610</name>
</gene>
<reference evidence="3" key="1">
    <citation type="submission" date="2023-07" db="EMBL/GenBank/DDBJ databases">
        <title>30 novel species of actinomycetes from the DSMZ collection.</title>
        <authorList>
            <person name="Nouioui I."/>
        </authorList>
    </citation>
    <scope>NUCLEOTIDE SEQUENCE [LARGE SCALE GENOMIC DNA]</scope>
    <source>
        <strain evidence="3">DSM 44918</strain>
    </source>
</reference>
<dbReference type="PROSITE" id="PS50943">
    <property type="entry name" value="HTH_CROC1"/>
    <property type="match status" value="1"/>
</dbReference>
<dbReference type="SMART" id="SM00530">
    <property type="entry name" value="HTH_XRE"/>
    <property type="match status" value="1"/>
</dbReference>
<evidence type="ECO:0000313" key="2">
    <source>
        <dbReference type="EMBL" id="MDT0317228.1"/>
    </source>
</evidence>
<organism evidence="2 3">
    <name type="scientific">Streptomyces millisiae</name>
    <dbReference type="NCBI Taxonomy" id="3075542"/>
    <lineage>
        <taxon>Bacteria</taxon>
        <taxon>Bacillati</taxon>
        <taxon>Actinomycetota</taxon>
        <taxon>Actinomycetes</taxon>
        <taxon>Kitasatosporales</taxon>
        <taxon>Streptomycetaceae</taxon>
        <taxon>Streptomyces</taxon>
    </lineage>
</organism>
<dbReference type="InterPro" id="IPR001387">
    <property type="entry name" value="Cro/C1-type_HTH"/>
</dbReference>
<keyword evidence="3" id="KW-1185">Reference proteome</keyword>
<dbReference type="Pfam" id="PF19054">
    <property type="entry name" value="DUF5753"/>
    <property type="match status" value="1"/>
</dbReference>
<feature type="domain" description="HTH cro/C1-type" evidence="1">
    <location>
        <begin position="23"/>
        <end position="76"/>
    </location>
</feature>
<dbReference type="Gene3D" id="1.10.260.40">
    <property type="entry name" value="lambda repressor-like DNA-binding domains"/>
    <property type="match status" value="1"/>
</dbReference>
<proteinExistence type="predicted"/>